<proteinExistence type="predicted"/>
<dbReference type="InterPro" id="IPR001763">
    <property type="entry name" value="Rhodanese-like_dom"/>
</dbReference>
<keyword evidence="1" id="KW-0472">Membrane</keyword>
<dbReference type="SUPFAM" id="SSF52821">
    <property type="entry name" value="Rhodanese/Cell cycle control phosphatase"/>
    <property type="match status" value="1"/>
</dbReference>
<evidence type="ECO:0000313" key="3">
    <source>
        <dbReference type="EMBL" id="QHT35915.1"/>
    </source>
</evidence>
<dbReference type="PROSITE" id="PS50206">
    <property type="entry name" value="RHODANESE_3"/>
    <property type="match status" value="1"/>
</dbReference>
<keyword evidence="1" id="KW-0812">Transmembrane</keyword>
<protein>
    <recommendedName>
        <fullName evidence="2">Rhodanese domain-containing protein</fullName>
    </recommendedName>
</protein>
<dbReference type="Gene3D" id="3.40.250.10">
    <property type="entry name" value="Rhodanese-like domain"/>
    <property type="match status" value="1"/>
</dbReference>
<dbReference type="Pfam" id="PF00581">
    <property type="entry name" value="Rhodanese"/>
    <property type="match status" value="1"/>
</dbReference>
<name>A0A6C0F9R7_9ZZZZ</name>
<reference evidence="3" key="1">
    <citation type="journal article" date="2020" name="Nature">
        <title>Giant virus diversity and host interactions through global metagenomics.</title>
        <authorList>
            <person name="Schulz F."/>
            <person name="Roux S."/>
            <person name="Paez-Espino D."/>
            <person name="Jungbluth S."/>
            <person name="Walsh D.A."/>
            <person name="Denef V.J."/>
            <person name="McMahon K.D."/>
            <person name="Konstantinidis K.T."/>
            <person name="Eloe-Fadrosh E.A."/>
            <person name="Kyrpides N.C."/>
            <person name="Woyke T."/>
        </authorList>
    </citation>
    <scope>NUCLEOTIDE SEQUENCE</scope>
    <source>
        <strain evidence="3">GVMAG-M-3300009182-46</strain>
    </source>
</reference>
<keyword evidence="1" id="KW-1133">Transmembrane helix</keyword>
<sequence length="139" mass="16430">MGNAQTMQKISFEDMQIAIKNKESYIIINTLPEGEQFCLIFNSIHCSREEALINNHIRGTKQVKIIVYGRNSNDEKIYKKYQQLMQLGFLNVYVYMGGLFEWLLLQDIYGFDEFPTTQKQLDFLKYKPPQRLNVSLLEY</sequence>
<dbReference type="EMBL" id="MN739028">
    <property type="protein sequence ID" value="QHT35915.1"/>
    <property type="molecule type" value="Genomic_DNA"/>
</dbReference>
<accession>A0A6C0F9R7</accession>
<feature type="transmembrane region" description="Helical" evidence="1">
    <location>
        <begin position="84"/>
        <end position="105"/>
    </location>
</feature>
<feature type="domain" description="Rhodanese" evidence="2">
    <location>
        <begin position="81"/>
        <end position="107"/>
    </location>
</feature>
<dbReference type="InterPro" id="IPR036873">
    <property type="entry name" value="Rhodanese-like_dom_sf"/>
</dbReference>
<evidence type="ECO:0000256" key="1">
    <source>
        <dbReference type="SAM" id="Phobius"/>
    </source>
</evidence>
<evidence type="ECO:0000259" key="2">
    <source>
        <dbReference type="PROSITE" id="PS50206"/>
    </source>
</evidence>
<organism evidence="3">
    <name type="scientific">viral metagenome</name>
    <dbReference type="NCBI Taxonomy" id="1070528"/>
    <lineage>
        <taxon>unclassified sequences</taxon>
        <taxon>metagenomes</taxon>
        <taxon>organismal metagenomes</taxon>
    </lineage>
</organism>
<dbReference type="AlphaFoldDB" id="A0A6C0F9R7"/>